<protein>
    <submittedName>
        <fullName evidence="1">Uncharacterized protein</fullName>
    </submittedName>
</protein>
<sequence>MTLVKEPFAGAAGLLESAPAVSCSFSVALVQVFADTMASHYDQVTALSQSTIAIYPTTKAEFIREKILAHYFTNVDATTRVFVNVDTTILPSAMEWIGRDCVGFTAMYTLLRGNAMNISSLISNLDK</sequence>
<reference evidence="1 2" key="1">
    <citation type="submission" date="2024-10" db="EMBL/GenBank/DDBJ databases">
        <title>Updated reference genomes for cyclostephanoid diatoms.</title>
        <authorList>
            <person name="Roberts W.R."/>
            <person name="Alverson A.J."/>
        </authorList>
    </citation>
    <scope>NUCLEOTIDE SEQUENCE [LARGE SCALE GENOMIC DNA]</scope>
    <source>
        <strain evidence="1 2">AJA232-27</strain>
    </source>
</reference>
<dbReference type="Proteomes" id="UP001530293">
    <property type="component" value="Unassembled WGS sequence"/>
</dbReference>
<evidence type="ECO:0000313" key="2">
    <source>
        <dbReference type="Proteomes" id="UP001530293"/>
    </source>
</evidence>
<comment type="caution">
    <text evidence="1">The sequence shown here is derived from an EMBL/GenBank/DDBJ whole genome shotgun (WGS) entry which is preliminary data.</text>
</comment>
<keyword evidence="2" id="KW-1185">Reference proteome</keyword>
<evidence type="ECO:0000313" key="1">
    <source>
        <dbReference type="EMBL" id="KAL3767323.1"/>
    </source>
</evidence>
<dbReference type="EMBL" id="JALLBG020000076">
    <property type="protein sequence ID" value="KAL3767323.1"/>
    <property type="molecule type" value="Genomic_DNA"/>
</dbReference>
<name>A0ABD3MU46_9STRA</name>
<gene>
    <name evidence="1" type="ORF">ACHAWU_006979</name>
</gene>
<proteinExistence type="predicted"/>
<dbReference type="AlphaFoldDB" id="A0ABD3MU46"/>
<organism evidence="1 2">
    <name type="scientific">Discostella pseudostelligera</name>
    <dbReference type="NCBI Taxonomy" id="259834"/>
    <lineage>
        <taxon>Eukaryota</taxon>
        <taxon>Sar</taxon>
        <taxon>Stramenopiles</taxon>
        <taxon>Ochrophyta</taxon>
        <taxon>Bacillariophyta</taxon>
        <taxon>Coscinodiscophyceae</taxon>
        <taxon>Thalassiosirophycidae</taxon>
        <taxon>Stephanodiscales</taxon>
        <taxon>Stephanodiscaceae</taxon>
        <taxon>Discostella</taxon>
    </lineage>
</organism>
<accession>A0ABD3MU46</accession>